<organism evidence="1 2">
    <name type="scientific">Stylonychia lemnae</name>
    <name type="common">Ciliate</name>
    <dbReference type="NCBI Taxonomy" id="5949"/>
    <lineage>
        <taxon>Eukaryota</taxon>
        <taxon>Sar</taxon>
        <taxon>Alveolata</taxon>
        <taxon>Ciliophora</taxon>
        <taxon>Intramacronucleata</taxon>
        <taxon>Spirotrichea</taxon>
        <taxon>Stichotrichia</taxon>
        <taxon>Sporadotrichida</taxon>
        <taxon>Oxytrichidae</taxon>
        <taxon>Stylonychinae</taxon>
        <taxon>Stylonychia</taxon>
    </lineage>
</organism>
<name>A0A078A4J8_STYLE</name>
<dbReference type="EMBL" id="CCKQ01005832">
    <property type="protein sequence ID" value="CDW77092.1"/>
    <property type="molecule type" value="Genomic_DNA"/>
</dbReference>
<proteinExistence type="predicted"/>
<evidence type="ECO:0000313" key="2">
    <source>
        <dbReference type="Proteomes" id="UP000039865"/>
    </source>
</evidence>
<reference evidence="1 2" key="1">
    <citation type="submission" date="2014-06" db="EMBL/GenBank/DDBJ databases">
        <authorList>
            <person name="Swart Estienne"/>
        </authorList>
    </citation>
    <scope>NUCLEOTIDE SEQUENCE [LARGE SCALE GENOMIC DNA]</scope>
    <source>
        <strain evidence="1 2">130c</strain>
    </source>
</reference>
<dbReference type="AlphaFoldDB" id="A0A078A4J8"/>
<dbReference type="Proteomes" id="UP000039865">
    <property type="component" value="Unassembled WGS sequence"/>
</dbReference>
<dbReference type="InParanoid" id="A0A078A4J8"/>
<sequence length="108" mass="12796">MKGLIEKAQTENQKYIEAQKLNSSITPYKQRRTEIKALQIPNRTTILKKIRQLNIYSISIKSEFEDFGYDILSPIPSQSLQQRMMQAGRHYESIQWNVRHPRSERMLS</sequence>
<protein>
    <submittedName>
        <fullName evidence="1">Uncharacterized protein</fullName>
    </submittedName>
</protein>
<evidence type="ECO:0000313" key="1">
    <source>
        <dbReference type="EMBL" id="CDW77092.1"/>
    </source>
</evidence>
<accession>A0A078A4J8</accession>
<keyword evidence="2" id="KW-1185">Reference proteome</keyword>
<gene>
    <name evidence="1" type="primary">Contig6280.g6724</name>
    <name evidence="1" type="ORF">STYLEM_6060</name>
</gene>